<protein>
    <submittedName>
        <fullName evidence="1">Uncharacterized protein</fullName>
    </submittedName>
</protein>
<name>A0A652YH74_NOCGL</name>
<sequence>MSRLASLTPATAVGASKDLLAELVNRHGQVGDMVAAMAHSPAVLGGYLQLSRAMKRAKLSQ</sequence>
<organism evidence="1">
    <name type="scientific">Nocardia globerula</name>
    <dbReference type="NCBI Taxonomy" id="1818"/>
    <lineage>
        <taxon>Bacteria</taxon>
        <taxon>Bacillati</taxon>
        <taxon>Actinomycetota</taxon>
        <taxon>Actinomycetes</taxon>
        <taxon>Mycobacteriales</taxon>
        <taxon>Nocardiaceae</taxon>
        <taxon>Nocardia</taxon>
    </lineage>
</organism>
<gene>
    <name evidence="1" type="ORF">FNL38_11435</name>
</gene>
<accession>A0A652YH74</accession>
<dbReference type="InterPro" id="IPR029032">
    <property type="entry name" value="AhpD-like"/>
</dbReference>
<dbReference type="AlphaFoldDB" id="A0A652YH74"/>
<proteinExistence type="predicted"/>
<reference evidence="1" key="1">
    <citation type="submission" date="2019-07" db="EMBL/GenBank/DDBJ databases">
        <title>Genomic Encyclopedia of Type Strains, Phase IV (KMG-IV): sequencing the most valuable type-strain genomes for metagenomic binning, comparative biology and taxonomic classification.</title>
        <authorList>
            <person name="Goeker M."/>
        </authorList>
    </citation>
    <scope>NUCLEOTIDE SEQUENCE</scope>
    <source>
        <strain evidence="1">DSM 44596</strain>
    </source>
</reference>
<dbReference type="SUPFAM" id="SSF69118">
    <property type="entry name" value="AhpD-like"/>
    <property type="match status" value="1"/>
</dbReference>
<evidence type="ECO:0000313" key="1">
    <source>
        <dbReference type="EMBL" id="TYQ00613.1"/>
    </source>
</evidence>
<comment type="caution">
    <text evidence="1">The sequence shown here is derived from an EMBL/GenBank/DDBJ whole genome shotgun (WGS) entry which is preliminary data.</text>
</comment>
<dbReference type="EMBL" id="VNIQ01000014">
    <property type="protein sequence ID" value="TYQ00613.1"/>
    <property type="molecule type" value="Genomic_DNA"/>
</dbReference>